<reference evidence="2" key="1">
    <citation type="submission" date="2018-05" db="EMBL/GenBank/DDBJ databases">
        <title>Draft genome of Mucuna pruriens seed.</title>
        <authorList>
            <person name="Nnadi N.E."/>
            <person name="Vos R."/>
            <person name="Hasami M.H."/>
            <person name="Devisetty U.K."/>
            <person name="Aguiy J.C."/>
        </authorList>
    </citation>
    <scope>NUCLEOTIDE SEQUENCE [LARGE SCALE GENOMIC DNA]</scope>
    <source>
        <strain evidence="2">JCA_2017</strain>
    </source>
</reference>
<feature type="non-terminal residue" evidence="2">
    <location>
        <position position="1"/>
    </location>
</feature>
<organism evidence="2 3">
    <name type="scientific">Mucuna pruriens</name>
    <name type="common">Velvet bean</name>
    <name type="synonym">Dolichos pruriens</name>
    <dbReference type="NCBI Taxonomy" id="157652"/>
    <lineage>
        <taxon>Eukaryota</taxon>
        <taxon>Viridiplantae</taxon>
        <taxon>Streptophyta</taxon>
        <taxon>Embryophyta</taxon>
        <taxon>Tracheophyta</taxon>
        <taxon>Spermatophyta</taxon>
        <taxon>Magnoliopsida</taxon>
        <taxon>eudicotyledons</taxon>
        <taxon>Gunneridae</taxon>
        <taxon>Pentapetalae</taxon>
        <taxon>rosids</taxon>
        <taxon>fabids</taxon>
        <taxon>Fabales</taxon>
        <taxon>Fabaceae</taxon>
        <taxon>Papilionoideae</taxon>
        <taxon>50 kb inversion clade</taxon>
        <taxon>NPAAA clade</taxon>
        <taxon>indigoferoid/millettioid clade</taxon>
        <taxon>Phaseoleae</taxon>
        <taxon>Mucuna</taxon>
    </lineage>
</organism>
<accession>A0A371HRZ7</accession>
<evidence type="ECO:0000313" key="2">
    <source>
        <dbReference type="EMBL" id="RDY05553.1"/>
    </source>
</evidence>
<evidence type="ECO:0000313" key="3">
    <source>
        <dbReference type="Proteomes" id="UP000257109"/>
    </source>
</evidence>
<dbReference type="OrthoDB" id="1414696at2759"/>
<sequence>MVNEIGAASNQRLENQMTELTSLVRQLAVNQHQPAMAAKICGICTAVEHPIASCPTLQETKSNQPECVGAVGGLQYEKQLYQTRQFDNQQYGRQPFRPGPHQGPYAAQRAESVSNMPYGAASCQQPSPQYPAQAFPQ</sequence>
<protein>
    <submittedName>
        <fullName evidence="2">Uncharacterized protein</fullName>
    </submittedName>
</protein>
<gene>
    <name evidence="2" type="ORF">CR513_10599</name>
</gene>
<comment type="caution">
    <text evidence="2">The sequence shown here is derived from an EMBL/GenBank/DDBJ whole genome shotgun (WGS) entry which is preliminary data.</text>
</comment>
<dbReference type="Proteomes" id="UP000257109">
    <property type="component" value="Unassembled WGS sequence"/>
</dbReference>
<dbReference type="EMBL" id="QJKJ01001855">
    <property type="protein sequence ID" value="RDY05553.1"/>
    <property type="molecule type" value="Genomic_DNA"/>
</dbReference>
<name>A0A371HRZ7_MUCPR</name>
<evidence type="ECO:0000256" key="1">
    <source>
        <dbReference type="SAM" id="MobiDB-lite"/>
    </source>
</evidence>
<keyword evidence="3" id="KW-1185">Reference proteome</keyword>
<dbReference type="AlphaFoldDB" id="A0A371HRZ7"/>
<proteinExistence type="predicted"/>
<feature type="region of interest" description="Disordered" evidence="1">
    <location>
        <begin position="87"/>
        <end position="137"/>
    </location>
</feature>